<name>A0ACA9Y632_9ASCO</name>
<organism evidence="1 2">
    <name type="scientific">[Candida] jaroonii</name>
    <dbReference type="NCBI Taxonomy" id="467808"/>
    <lineage>
        <taxon>Eukaryota</taxon>
        <taxon>Fungi</taxon>
        <taxon>Dikarya</taxon>
        <taxon>Ascomycota</taxon>
        <taxon>Saccharomycotina</taxon>
        <taxon>Pichiomycetes</taxon>
        <taxon>Debaryomycetaceae</taxon>
        <taxon>Yamadazyma</taxon>
    </lineage>
</organism>
<keyword evidence="2" id="KW-1185">Reference proteome</keyword>
<proteinExistence type="predicted"/>
<evidence type="ECO:0000313" key="2">
    <source>
        <dbReference type="Proteomes" id="UP001152531"/>
    </source>
</evidence>
<sequence>MTSTQQQDLSIFKDNTIVSDHILTSPNSYLTLISHVEGTQPTWLVNSLIESSLQGTSTLVNKDLNRKLINRSELYMISFLNNEDYYVRNCKKNGLDLSRESKFKFIDCFTDLFTKIITNPENAIADIDRLFESIFKQISTSKSDKKIIILESPEILLASTNISSIKLNNLILKLNRLCRNLYIITSHDHPQIVDVNNQDINDPAFETTDFLIKLHYKSNVNIHFEPLTTGRADDITGILTVSKGSLPFKESTISINEKSYTYNVSKESNIKIYFR</sequence>
<reference evidence="1" key="1">
    <citation type="submission" date="2022-06" db="EMBL/GenBank/DDBJ databases">
        <authorList>
            <person name="Legras J.-L."/>
            <person name="Devillers H."/>
            <person name="Grondin C."/>
        </authorList>
    </citation>
    <scope>NUCLEOTIDE SEQUENCE</scope>
    <source>
        <strain evidence="1">CLIB 1444</strain>
    </source>
</reference>
<dbReference type="Proteomes" id="UP001152531">
    <property type="component" value="Unassembled WGS sequence"/>
</dbReference>
<gene>
    <name evidence="1" type="ORF">CLIB1444_04S00518</name>
</gene>
<comment type="caution">
    <text evidence="1">The sequence shown here is derived from an EMBL/GenBank/DDBJ whole genome shotgun (WGS) entry which is preliminary data.</text>
</comment>
<accession>A0ACA9Y632</accession>
<evidence type="ECO:0000313" key="1">
    <source>
        <dbReference type="EMBL" id="CAH6720459.1"/>
    </source>
</evidence>
<dbReference type="EMBL" id="CALSDN010000004">
    <property type="protein sequence ID" value="CAH6720459.1"/>
    <property type="molecule type" value="Genomic_DNA"/>
</dbReference>
<protein>
    <submittedName>
        <fullName evidence="1">Elongator complex protein 6</fullName>
    </submittedName>
</protein>